<dbReference type="Pfam" id="PF01841">
    <property type="entry name" value="Transglut_core"/>
    <property type="match status" value="1"/>
</dbReference>
<evidence type="ECO:0000259" key="2">
    <source>
        <dbReference type="SMART" id="SM00460"/>
    </source>
</evidence>
<evidence type="ECO:0000256" key="1">
    <source>
        <dbReference type="SAM" id="SignalP"/>
    </source>
</evidence>
<reference evidence="3 4" key="1">
    <citation type="submission" date="2020-07" db="EMBL/GenBank/DDBJ databases">
        <title>Spirosoma foliorum sp. nov., isolated from the leaves on the Nejang mountain Korea, Republic of.</title>
        <authorList>
            <person name="Ho H."/>
            <person name="Lee Y.-J."/>
            <person name="Nurcahyanto D.-A."/>
            <person name="Kim S.-G."/>
        </authorList>
    </citation>
    <scope>NUCLEOTIDE SEQUENCE [LARGE SCALE GENOMIC DNA]</scope>
    <source>
        <strain evidence="3 4">PL0136</strain>
    </source>
</reference>
<dbReference type="RefSeq" id="WP_182460544.1">
    <property type="nucleotide sequence ID" value="NZ_CP059732.1"/>
</dbReference>
<dbReference type="KEGG" id="sfol:H3H32_36240"/>
<dbReference type="InterPro" id="IPR002931">
    <property type="entry name" value="Transglutaminase-like"/>
</dbReference>
<dbReference type="EMBL" id="CP059732">
    <property type="protein sequence ID" value="QMW03258.1"/>
    <property type="molecule type" value="Genomic_DNA"/>
</dbReference>
<dbReference type="SUPFAM" id="SSF54001">
    <property type="entry name" value="Cysteine proteinases"/>
    <property type="match status" value="1"/>
</dbReference>
<feature type="signal peptide" evidence="1">
    <location>
        <begin position="1"/>
        <end position="15"/>
    </location>
</feature>
<dbReference type="PANTHER" id="PTHR46333">
    <property type="entry name" value="CYTOKINESIS PROTEIN 3"/>
    <property type="match status" value="1"/>
</dbReference>
<feature type="domain" description="Transglutaminase-like" evidence="2">
    <location>
        <begin position="109"/>
        <end position="171"/>
    </location>
</feature>
<feature type="chain" id="PRO_5028818864" description="Transglutaminase-like domain-containing protein" evidence="1">
    <location>
        <begin position="16"/>
        <end position="387"/>
    </location>
</feature>
<dbReference type="Gene3D" id="3.10.620.30">
    <property type="match status" value="1"/>
</dbReference>
<accession>A0A7G5GWL6</accession>
<keyword evidence="1" id="KW-0732">Signal</keyword>
<organism evidence="3 4">
    <name type="scientific">Spirosoma foliorum</name>
    <dbReference type="NCBI Taxonomy" id="2710596"/>
    <lineage>
        <taxon>Bacteria</taxon>
        <taxon>Pseudomonadati</taxon>
        <taxon>Bacteroidota</taxon>
        <taxon>Cytophagia</taxon>
        <taxon>Cytophagales</taxon>
        <taxon>Cytophagaceae</taxon>
        <taxon>Spirosoma</taxon>
    </lineage>
</organism>
<dbReference type="Proteomes" id="UP000515369">
    <property type="component" value="Chromosome"/>
</dbReference>
<dbReference type="InterPro" id="IPR038765">
    <property type="entry name" value="Papain-like_cys_pep_sf"/>
</dbReference>
<protein>
    <recommendedName>
        <fullName evidence="2">Transglutaminase-like domain-containing protein</fullName>
    </recommendedName>
</protein>
<dbReference type="PANTHER" id="PTHR46333:SF2">
    <property type="entry name" value="CYTOKINESIS PROTEIN 3"/>
    <property type="match status" value="1"/>
</dbReference>
<gene>
    <name evidence="3" type="ORF">H3H32_36240</name>
</gene>
<dbReference type="SMART" id="SM00460">
    <property type="entry name" value="TGc"/>
    <property type="match status" value="1"/>
</dbReference>
<proteinExistence type="predicted"/>
<evidence type="ECO:0000313" key="4">
    <source>
        <dbReference type="Proteomes" id="UP000515369"/>
    </source>
</evidence>
<keyword evidence="4" id="KW-1185">Reference proteome</keyword>
<dbReference type="AlphaFoldDB" id="A0A7G5GWL6"/>
<dbReference type="InterPro" id="IPR052557">
    <property type="entry name" value="CAP/Cytokinesis_protein"/>
</dbReference>
<sequence>MKLILILLISLPLYAQNKATKAPKKSVSVIQEPATPVVINKYEEIDKQITTDTTQVSIQQLSNRFQTLPSEEAKVRAIYMWVSKNIAYDVNQLFSFHFGETSDLSTDQILRTRKGVCVDYALLFNELCTNVGLKSYTVEGYVKKGKVIGDFGHAWNAVRIHDQWYLFDSTWGAGYVSERTFTQAPNDVYFMVPPDEFIYSHMPFDPIWEFLEHPITNQEFYNNLNKSSNISVAFSVNDSLKIYDQQPHLKHLEAAEKRIEKNGNVNFMTETYLHNIKYEILSTYYSRGVDAYNETVKLIKDFTNYRIARFTPLKSDEDIKKMLIDIESQLAATKRIVAEIPLKNKDVIKKVDEINKLLVELDQNVKEQNQFLTKYFKVWKPLRKAML</sequence>
<evidence type="ECO:0000313" key="3">
    <source>
        <dbReference type="EMBL" id="QMW03258.1"/>
    </source>
</evidence>
<dbReference type="GO" id="GO:0005737">
    <property type="term" value="C:cytoplasm"/>
    <property type="evidence" value="ECO:0007669"/>
    <property type="project" value="TreeGrafter"/>
</dbReference>
<name>A0A7G5GWL6_9BACT</name>